<protein>
    <submittedName>
        <fullName evidence="2">Chitosanase</fullName>
    </submittedName>
</protein>
<dbReference type="EMBL" id="BQFW01000011">
    <property type="protein sequence ID" value="GJJ75454.1"/>
    <property type="molecule type" value="Genomic_DNA"/>
</dbReference>
<dbReference type="Proteomes" id="UP000827284">
    <property type="component" value="Unassembled WGS sequence"/>
</dbReference>
<name>A0A9P3HEW6_9FUNG</name>
<dbReference type="InterPro" id="IPR023099">
    <property type="entry name" value="Glyco_hydro_46_N"/>
</dbReference>
<reference evidence="2" key="1">
    <citation type="submission" date="2021-11" db="EMBL/GenBank/DDBJ databases">
        <authorList>
            <person name="Herlambang A."/>
            <person name="Guo Y."/>
            <person name="Takashima Y."/>
            <person name="Nishizawa T."/>
        </authorList>
    </citation>
    <scope>NUCLEOTIDE SEQUENCE</scope>
    <source>
        <strain evidence="2">E1425</strain>
    </source>
</reference>
<dbReference type="InterPro" id="IPR023346">
    <property type="entry name" value="Lysozyme-like_dom_sf"/>
</dbReference>
<evidence type="ECO:0000256" key="1">
    <source>
        <dbReference type="SAM" id="SignalP"/>
    </source>
</evidence>
<keyword evidence="3" id="KW-1185">Reference proteome</keyword>
<accession>A0A9P3HEW6</accession>
<reference evidence="2" key="2">
    <citation type="journal article" date="2022" name="Microbiol. Resour. Announc.">
        <title>Whole-Genome Sequence of Entomortierella parvispora E1425, a Mucoromycotan Fungus Associated with Burkholderiaceae-Related Endosymbiotic Bacteria.</title>
        <authorList>
            <person name="Herlambang A."/>
            <person name="Guo Y."/>
            <person name="Takashima Y."/>
            <person name="Narisawa K."/>
            <person name="Ohta H."/>
            <person name="Nishizawa T."/>
        </authorList>
    </citation>
    <scope>NUCLEOTIDE SEQUENCE</scope>
    <source>
        <strain evidence="2">E1425</strain>
    </source>
</reference>
<dbReference type="SUPFAM" id="SSF53955">
    <property type="entry name" value="Lysozyme-like"/>
    <property type="match status" value="1"/>
</dbReference>
<dbReference type="InterPro" id="IPR000400">
    <property type="entry name" value="Glyco_hydro_46"/>
</dbReference>
<sequence length="319" mass="35163">MVKTSLSIFLLAVAAAVVNAESLPYCKGMYADNHSNCGKFHLPHGTDYNPNANGDIGYIKKTNHHFSSTATHNYAIMVTNTFENGIPQNDYSTCVNIGDGRGYTCGSIGFTSDDGSMLDPIDRYGKLLKPKHKKNPFDKYLKTLDRNSNSESGSTSGLGGISTMWTHLGCTDSLFRKAQDEAGAAEVEPNAFGHAAYANVKSNLGLLIFRDSEVQHGSGNSEPHIGVEAIMKVTASELPKKHTEAQYLSKFLEVRRQLLCCYRPDGDTTWPESADRISDLQSLVKTRNWALKAPFRLPAYTQTITRRTPIYIPPKSCRK</sequence>
<dbReference type="GO" id="GO:0016977">
    <property type="term" value="F:chitosanase activity"/>
    <property type="evidence" value="ECO:0007669"/>
    <property type="project" value="InterPro"/>
</dbReference>
<dbReference type="GO" id="GO:0005576">
    <property type="term" value="C:extracellular region"/>
    <property type="evidence" value="ECO:0007669"/>
    <property type="project" value="InterPro"/>
</dbReference>
<gene>
    <name evidence="2" type="ORF">EMPS_07812</name>
</gene>
<comment type="caution">
    <text evidence="2">The sequence shown here is derived from an EMBL/GenBank/DDBJ whole genome shotgun (WGS) entry which is preliminary data.</text>
</comment>
<dbReference type="Pfam" id="PF01374">
    <property type="entry name" value="Glyco_hydro_46"/>
    <property type="match status" value="1"/>
</dbReference>
<feature type="signal peptide" evidence="1">
    <location>
        <begin position="1"/>
        <end position="20"/>
    </location>
</feature>
<proteinExistence type="predicted"/>
<evidence type="ECO:0000313" key="3">
    <source>
        <dbReference type="Proteomes" id="UP000827284"/>
    </source>
</evidence>
<dbReference type="Gene3D" id="1.20.141.10">
    <property type="entry name" value="Chitosanase, subunit A, domain 1"/>
    <property type="match status" value="1"/>
</dbReference>
<organism evidence="2 3">
    <name type="scientific">Entomortierella parvispora</name>
    <dbReference type="NCBI Taxonomy" id="205924"/>
    <lineage>
        <taxon>Eukaryota</taxon>
        <taxon>Fungi</taxon>
        <taxon>Fungi incertae sedis</taxon>
        <taxon>Mucoromycota</taxon>
        <taxon>Mortierellomycotina</taxon>
        <taxon>Mortierellomycetes</taxon>
        <taxon>Mortierellales</taxon>
        <taxon>Mortierellaceae</taxon>
        <taxon>Entomortierella</taxon>
    </lineage>
</organism>
<dbReference type="OrthoDB" id="76114at2759"/>
<evidence type="ECO:0000313" key="2">
    <source>
        <dbReference type="EMBL" id="GJJ75454.1"/>
    </source>
</evidence>
<dbReference type="GO" id="GO:0005975">
    <property type="term" value="P:carbohydrate metabolic process"/>
    <property type="evidence" value="ECO:0007669"/>
    <property type="project" value="InterPro"/>
</dbReference>
<dbReference type="AlphaFoldDB" id="A0A9P3HEW6"/>
<feature type="chain" id="PRO_5040281831" evidence="1">
    <location>
        <begin position="21"/>
        <end position="319"/>
    </location>
</feature>
<dbReference type="Gene3D" id="3.30.386.10">
    <property type="entry name" value="Chitosanase, subunit A, domain 2"/>
    <property type="match status" value="1"/>
</dbReference>
<keyword evidence="1" id="KW-0732">Signal</keyword>